<dbReference type="SUPFAM" id="SSF55073">
    <property type="entry name" value="Nucleotide cyclase"/>
    <property type="match status" value="2"/>
</dbReference>
<dbReference type="GO" id="GO:0009190">
    <property type="term" value="P:cyclic nucleotide biosynthetic process"/>
    <property type="evidence" value="ECO:0007669"/>
    <property type="project" value="InterPro"/>
</dbReference>
<feature type="compositionally biased region" description="Basic and acidic residues" evidence="1">
    <location>
        <begin position="1112"/>
        <end position="1122"/>
    </location>
</feature>
<dbReference type="InterPro" id="IPR029787">
    <property type="entry name" value="Nucleotide_cyclase"/>
</dbReference>
<keyword evidence="5" id="KW-1185">Reference proteome</keyword>
<organism evidence="4 5">
    <name type="scientific">Chlamydomonas incerta</name>
    <dbReference type="NCBI Taxonomy" id="51695"/>
    <lineage>
        <taxon>Eukaryota</taxon>
        <taxon>Viridiplantae</taxon>
        <taxon>Chlorophyta</taxon>
        <taxon>core chlorophytes</taxon>
        <taxon>Chlorophyceae</taxon>
        <taxon>CS clade</taxon>
        <taxon>Chlamydomonadales</taxon>
        <taxon>Chlamydomonadaceae</taxon>
        <taxon>Chlamydomonas</taxon>
    </lineage>
</organism>
<evidence type="ECO:0000313" key="4">
    <source>
        <dbReference type="EMBL" id="KAG2446181.1"/>
    </source>
</evidence>
<comment type="caution">
    <text evidence="4">The sequence shown here is derived from an EMBL/GenBank/DDBJ whole genome shotgun (WGS) entry which is preliminary data.</text>
</comment>
<keyword evidence="2" id="KW-0472">Membrane</keyword>
<feature type="compositionally biased region" description="Low complexity" evidence="1">
    <location>
        <begin position="1055"/>
        <end position="1065"/>
    </location>
</feature>
<feature type="compositionally biased region" description="Low complexity" evidence="1">
    <location>
        <begin position="1101"/>
        <end position="1110"/>
    </location>
</feature>
<feature type="compositionally biased region" description="Low complexity" evidence="1">
    <location>
        <begin position="1548"/>
        <end position="1562"/>
    </location>
</feature>
<sequence>MNEDRYSIVSADISGVPPSNAWTRAKTGTFQQLAPGWVTGLAENVCVNDTAPRGLLHPRTYLTMFYRAEALAALAAGGYIPSAAPPDDWEQLIALLEAHRLANSTSSSGSSSSSTSSSGLPKYGLCITTHPDCGRLGDFWAALAASVLQTQGTQQGYLYDLAVPPPAAAPLANSTGWVHATELLRRMLAYNAPEPGVRERRECTDVSSHFLSGDCMVTFDWDVSVVKLRVAALRPPAAQLRVAPLPGSRTVADRRAGSATAGQLVPCDWELCGVSANHDLLYLPGPGHPGGGGNGSLDASAAAAAAAAADAVANAGSAAAQVRCNPAEAVALEAAAAVAVRAGLGGLAAGAGGVGWALVNRAPYSVMIQHFVRYQASTVGDTTSPARRFEALGEAVDSLVARVAILRGTVMAGARRSAGFPPANESTGVTGNPHSYLHTRWWELLRRPFDVRPYLALGLSDDTMQSHMAVLVHGLHSPNAASDVTSPILVNFVKWALSQAAYGLEPPAGEQAVANATAEVLRILDMMELAFGEDLLRSTYEDAVDAPAWTPQAPARGASDGGQGGDVIGHGALAGLLVGLIIAVALSVLALVFIMLRMRRRHRDLLGRVRAPRASPDTTLLISDIQNSTRLWEELSVATMDAALKTHHATFRKLMPLHDGYESATEGDSFIIAFPSPASALAFATACQLALLQQDWPVELLQHPDGAVVAVEARGGDALQLLAGATTSATAAAIAAAMALARTSETPKPSESGLLAADSTGVVAPLTGQLTGGRSHGPRRMLKSLDLPRNVEREALQLPASMLSMSLAAHARPKLSLDVPAAAAAQAAPAPAAPALDPTAAAATAEWVPVAAARSTAGRWSLSNTPISTGANTDYASNNTVFGCNTGPADEAAATSANGGDAAIDAAVAAAPGGRAAAVLRAVDLSPSPAEGESEPGLPRGLNNTNTNTNTNTNMERVAFAGPAVSVSQVGIAAWDIPATLVDDVPGPSSQPGGQGYAGGGLLGAGSRPASRPHSLKGTGFAGGGLLRTGGCDFPYPLEPASFGAETAGDDGPSLQQQRQQQLRRMLVPPSRPASAAHQQLLSAPPRPQSPWLGGGGGRTAPGATGTTARDQSGRPEAESEHSTWATWGQALAAAFPAATVPLQPPTTSRRGKRRLSNAAQLAKGFLSGGTGHLGSNVVAYRGLRVRMGIHTGLRSDACILTFNRVNSTYHYSGALAETAKLVSDAAAGGLVVLSAQAFTRLRNNSDTAAAAKADAVVIYAGHYVLTEDAQGAAAAANGQQGAADANGGGAETEGQDTIQTLVTGASAPGEVPLFLAVPAALLCRLAHTPPLRTVRQVQLGSLAAPTGSVTIAFMKVVGASTLLMDLPGPAGRALDQFQRLACGLLLPRSDAPGPATEAAGAAAAGPAAGNDAALECSGDGSGGGGGGYLVEGGDGLVLAAFGSPLAAVEWALDTFERLKGLAWEEELLAHEMCEEVLTAGPAPVSASPVPAKSRAFSSGGISITAALPPLPGPLMMRDPGCPSGQQSQAQTSIGPSRLVALAAKTGQPQRDLLQQRQQQQQAPPSLVSMRAKWRSLERGLRVKVGLDVGPVTYSLTESSGRLSYRGRVMNRAARIAGTASPGQLLCSGAVWAACEASMAGSTCGGGRQGDGCGRNVSLVGARLGALALKGIQAPVEVVQCFRAGEGVISS</sequence>
<feature type="domain" description="Guanylate cyclase" evidence="3">
    <location>
        <begin position="1578"/>
        <end position="1617"/>
    </location>
</feature>
<feature type="region of interest" description="Disordered" evidence="1">
    <location>
        <begin position="1546"/>
        <end position="1568"/>
    </location>
</feature>
<dbReference type="Gene3D" id="3.30.70.1230">
    <property type="entry name" value="Nucleotide cyclase"/>
    <property type="match status" value="3"/>
</dbReference>
<proteinExistence type="predicted"/>
<dbReference type="Pfam" id="PF00211">
    <property type="entry name" value="Guanylate_cyc"/>
    <property type="match status" value="1"/>
</dbReference>
<evidence type="ECO:0000256" key="2">
    <source>
        <dbReference type="SAM" id="Phobius"/>
    </source>
</evidence>
<feature type="transmembrane region" description="Helical" evidence="2">
    <location>
        <begin position="573"/>
        <end position="596"/>
    </location>
</feature>
<keyword evidence="2" id="KW-0812">Transmembrane</keyword>
<dbReference type="InterPro" id="IPR050697">
    <property type="entry name" value="Adenylyl/Guanylyl_Cyclase_3/4"/>
</dbReference>
<feature type="compositionally biased region" description="Gly residues" evidence="1">
    <location>
        <begin position="993"/>
        <end position="1004"/>
    </location>
</feature>
<dbReference type="EMBL" id="JAEHOC010000001">
    <property type="protein sequence ID" value="KAG2446181.1"/>
    <property type="molecule type" value="Genomic_DNA"/>
</dbReference>
<dbReference type="Gene3D" id="3.40.190.10">
    <property type="entry name" value="Periplasmic binding protein-like II"/>
    <property type="match status" value="1"/>
</dbReference>
<gene>
    <name evidence="4" type="ORF">HXX76_000774</name>
</gene>
<accession>A0A836B2Y9</accession>
<dbReference type="InterPro" id="IPR001054">
    <property type="entry name" value="A/G_cyclase"/>
</dbReference>
<feature type="region of interest" description="Disordered" evidence="1">
    <location>
        <begin position="983"/>
        <end position="1017"/>
    </location>
</feature>
<keyword evidence="2" id="KW-1133">Transmembrane helix</keyword>
<reference evidence="4" key="1">
    <citation type="journal article" date="2020" name="bioRxiv">
        <title>Comparative genomics of Chlamydomonas.</title>
        <authorList>
            <person name="Craig R.J."/>
            <person name="Hasan A.R."/>
            <person name="Ness R.W."/>
            <person name="Keightley P.D."/>
        </authorList>
    </citation>
    <scope>NUCLEOTIDE SEQUENCE</scope>
    <source>
        <strain evidence="4">SAG 7.73</strain>
    </source>
</reference>
<feature type="region of interest" description="Disordered" evidence="1">
    <location>
        <begin position="1038"/>
        <end position="1124"/>
    </location>
</feature>
<dbReference type="PANTHER" id="PTHR43081:SF1">
    <property type="entry name" value="ADENYLATE CYCLASE, TERMINAL-DIFFERENTIATION SPECIFIC"/>
    <property type="match status" value="1"/>
</dbReference>
<feature type="domain" description="Guanylate cyclase" evidence="3">
    <location>
        <begin position="619"/>
        <end position="677"/>
    </location>
</feature>
<dbReference type="OrthoDB" id="544542at2759"/>
<name>A0A836B2Y9_CHLIN</name>
<dbReference type="GO" id="GO:0035556">
    <property type="term" value="P:intracellular signal transduction"/>
    <property type="evidence" value="ECO:0007669"/>
    <property type="project" value="InterPro"/>
</dbReference>
<evidence type="ECO:0000256" key="1">
    <source>
        <dbReference type="SAM" id="MobiDB-lite"/>
    </source>
</evidence>
<dbReference type="Proteomes" id="UP000650467">
    <property type="component" value="Unassembled WGS sequence"/>
</dbReference>
<evidence type="ECO:0000259" key="3">
    <source>
        <dbReference type="PROSITE" id="PS50125"/>
    </source>
</evidence>
<protein>
    <recommendedName>
        <fullName evidence="3">Guanylate cyclase domain-containing protein</fullName>
    </recommendedName>
</protein>
<dbReference type="PANTHER" id="PTHR43081">
    <property type="entry name" value="ADENYLATE CYCLASE, TERMINAL-DIFFERENTIATION SPECIFIC-RELATED"/>
    <property type="match status" value="1"/>
</dbReference>
<dbReference type="PROSITE" id="PS50125">
    <property type="entry name" value="GUANYLATE_CYCLASE_2"/>
    <property type="match status" value="2"/>
</dbReference>
<evidence type="ECO:0000313" key="5">
    <source>
        <dbReference type="Proteomes" id="UP000650467"/>
    </source>
</evidence>
<dbReference type="SMART" id="SM00044">
    <property type="entry name" value="CYCc"/>
    <property type="match status" value="1"/>
</dbReference>